<dbReference type="RefSeq" id="WP_369721191.1">
    <property type="nucleotide sequence ID" value="NZ_CP165734.1"/>
</dbReference>
<evidence type="ECO:0000256" key="1">
    <source>
        <dbReference type="SAM" id="Phobius"/>
    </source>
</evidence>
<sequence>MSLTIGIAALLIAIVLLIVGHFLPFGVPLTFVGIGLIASLIYDTRYKPASKQPIGPGWVDTGERFIDPETNKHVAVFMRPESGERDYREL</sequence>
<feature type="transmembrane region" description="Helical" evidence="1">
    <location>
        <begin position="12"/>
        <end position="42"/>
    </location>
</feature>
<evidence type="ECO:0000313" key="2">
    <source>
        <dbReference type="EMBL" id="XDV56745.1"/>
    </source>
</evidence>
<accession>A0AB39XFR2</accession>
<organism evidence="2">
    <name type="scientific">Bradyrhizobium sp. LLZ17</name>
    <dbReference type="NCBI Taxonomy" id="3239388"/>
    <lineage>
        <taxon>Bacteria</taxon>
        <taxon>Pseudomonadati</taxon>
        <taxon>Pseudomonadota</taxon>
        <taxon>Alphaproteobacteria</taxon>
        <taxon>Hyphomicrobiales</taxon>
        <taxon>Nitrobacteraceae</taxon>
        <taxon>Bradyrhizobium</taxon>
    </lineage>
</organism>
<reference evidence="2" key="1">
    <citation type="submission" date="2024-08" db="EMBL/GenBank/DDBJ databases">
        <authorList>
            <person name="Chaddad Z."/>
            <person name="Lamrabet M."/>
            <person name="Bouhnik O."/>
            <person name="Alami S."/>
            <person name="Wipf D."/>
            <person name="Courty P.E."/>
            <person name="Missbah El Idrissi M."/>
        </authorList>
    </citation>
    <scope>NUCLEOTIDE SEQUENCE</scope>
    <source>
        <strain evidence="2">LLZ17</strain>
    </source>
</reference>
<keyword evidence="1" id="KW-0812">Transmembrane</keyword>
<keyword evidence="1" id="KW-1133">Transmembrane helix</keyword>
<dbReference type="AlphaFoldDB" id="A0AB39XFR2"/>
<gene>
    <name evidence="2" type="ORF">AB8Z38_29620</name>
</gene>
<proteinExistence type="predicted"/>
<dbReference type="EMBL" id="CP165734">
    <property type="protein sequence ID" value="XDV56745.1"/>
    <property type="molecule type" value="Genomic_DNA"/>
</dbReference>
<protein>
    <submittedName>
        <fullName evidence="2">Uncharacterized protein</fullName>
    </submittedName>
</protein>
<name>A0AB39XFR2_9BRAD</name>
<keyword evidence="1" id="KW-0472">Membrane</keyword>